<keyword evidence="2" id="KW-1185">Reference proteome</keyword>
<feature type="non-terminal residue" evidence="1">
    <location>
        <position position="211"/>
    </location>
</feature>
<protein>
    <submittedName>
        <fullName evidence="1">Uncharacterized protein</fullName>
    </submittedName>
</protein>
<accession>A0A4Y2I6X3</accession>
<evidence type="ECO:0000313" key="2">
    <source>
        <dbReference type="Proteomes" id="UP000499080"/>
    </source>
</evidence>
<dbReference type="Proteomes" id="UP000499080">
    <property type="component" value="Unassembled WGS sequence"/>
</dbReference>
<sequence>MRNDVISENLPFVYSQYTLQPILGSTPSRTSLSTLISEGFYSSIASASQPTTASFSNSSSPTLPTTEIIISSSETLTASSPVDIASVVGTAGPSDSETLTASDSPIISAPTTQADLASAAAGALNLETVENSPTSSLSSVLASAIAADWWNDCSDITDSNWPIISGTTSPAHLVWTLAIPSTSNSETLTASDWPAMNGLTLLADLTSVLST</sequence>
<comment type="caution">
    <text evidence="1">The sequence shown here is derived from an EMBL/GenBank/DDBJ whole genome shotgun (WGS) entry which is preliminary data.</text>
</comment>
<reference evidence="1 2" key="1">
    <citation type="journal article" date="2019" name="Sci. Rep.">
        <title>Orb-weaving spider Araneus ventricosus genome elucidates the spidroin gene catalogue.</title>
        <authorList>
            <person name="Kono N."/>
            <person name="Nakamura H."/>
            <person name="Ohtoshi R."/>
            <person name="Moran D.A.P."/>
            <person name="Shinohara A."/>
            <person name="Yoshida Y."/>
            <person name="Fujiwara M."/>
            <person name="Mori M."/>
            <person name="Tomita M."/>
            <person name="Arakawa K."/>
        </authorList>
    </citation>
    <scope>NUCLEOTIDE SEQUENCE [LARGE SCALE GENOMIC DNA]</scope>
</reference>
<gene>
    <name evidence="1" type="ORF">AVEN_51459_1</name>
</gene>
<dbReference type="AlphaFoldDB" id="A0A4Y2I6X3"/>
<proteinExistence type="predicted"/>
<dbReference type="EMBL" id="BGPR01261721">
    <property type="protein sequence ID" value="GBM73471.1"/>
    <property type="molecule type" value="Genomic_DNA"/>
</dbReference>
<name>A0A4Y2I6X3_ARAVE</name>
<organism evidence="1 2">
    <name type="scientific">Araneus ventricosus</name>
    <name type="common">Orbweaver spider</name>
    <name type="synonym">Epeira ventricosa</name>
    <dbReference type="NCBI Taxonomy" id="182803"/>
    <lineage>
        <taxon>Eukaryota</taxon>
        <taxon>Metazoa</taxon>
        <taxon>Ecdysozoa</taxon>
        <taxon>Arthropoda</taxon>
        <taxon>Chelicerata</taxon>
        <taxon>Arachnida</taxon>
        <taxon>Araneae</taxon>
        <taxon>Araneomorphae</taxon>
        <taxon>Entelegynae</taxon>
        <taxon>Araneoidea</taxon>
        <taxon>Araneidae</taxon>
        <taxon>Araneus</taxon>
    </lineage>
</organism>
<evidence type="ECO:0000313" key="1">
    <source>
        <dbReference type="EMBL" id="GBM73471.1"/>
    </source>
</evidence>